<sequence length="44" mass="4576">MSLCLSDDAQKAEGTGKVSRPAKKAIHSSSPGDPDGFSGLFLRL</sequence>
<evidence type="ECO:0000256" key="1">
    <source>
        <dbReference type="SAM" id="MobiDB-lite"/>
    </source>
</evidence>
<feature type="region of interest" description="Disordered" evidence="1">
    <location>
        <begin position="1"/>
        <end position="44"/>
    </location>
</feature>
<feature type="compositionally biased region" description="Low complexity" evidence="1">
    <location>
        <begin position="28"/>
        <end position="44"/>
    </location>
</feature>
<evidence type="ECO:0000313" key="2">
    <source>
        <dbReference type="EMBL" id="DAD84469.1"/>
    </source>
</evidence>
<dbReference type="EMBL" id="BK014960">
    <property type="protein sequence ID" value="DAD84469.1"/>
    <property type="molecule type" value="Genomic_DNA"/>
</dbReference>
<proteinExistence type="predicted"/>
<accession>A0A8S5MQ29</accession>
<organism evidence="2">
    <name type="scientific">Myoviridae sp. ctCjb12</name>
    <dbReference type="NCBI Taxonomy" id="2826631"/>
    <lineage>
        <taxon>Viruses</taxon>
        <taxon>Duplodnaviria</taxon>
        <taxon>Heunggongvirae</taxon>
        <taxon>Uroviricota</taxon>
        <taxon>Caudoviricetes</taxon>
    </lineage>
</organism>
<protein>
    <submittedName>
        <fullName evidence="2">Uncharacterized protein</fullName>
    </submittedName>
</protein>
<reference evidence="2" key="1">
    <citation type="journal article" date="2021" name="Proc. Natl. Acad. Sci. U.S.A.">
        <title>A Catalog of Tens of Thousands of Viruses from Human Metagenomes Reveals Hidden Associations with Chronic Diseases.</title>
        <authorList>
            <person name="Tisza M.J."/>
            <person name="Buck C.B."/>
        </authorList>
    </citation>
    <scope>NUCLEOTIDE SEQUENCE</scope>
    <source>
        <strain evidence="2">CtCjb12</strain>
    </source>
</reference>
<name>A0A8S5MQ29_9CAUD</name>